<proteinExistence type="inferred from homology"/>
<evidence type="ECO:0000256" key="5">
    <source>
        <dbReference type="ARBA" id="ARBA00022898"/>
    </source>
</evidence>
<evidence type="ECO:0000256" key="1">
    <source>
        <dbReference type="ARBA" id="ARBA00001933"/>
    </source>
</evidence>
<gene>
    <name evidence="7" type="ORF">B4915_08895</name>
</gene>
<keyword evidence="5" id="KW-0663">Pyridoxal phosphate</keyword>
<protein>
    <submittedName>
        <fullName evidence="7">Aminotransferase</fullName>
    </submittedName>
</protein>
<dbReference type="EMBL" id="MWZD01000017">
    <property type="protein sequence ID" value="PRI10988.1"/>
    <property type="molecule type" value="Genomic_DNA"/>
</dbReference>
<dbReference type="Proteomes" id="UP000238650">
    <property type="component" value="Unassembled WGS sequence"/>
</dbReference>
<dbReference type="CDD" id="cd00609">
    <property type="entry name" value="AAT_like"/>
    <property type="match status" value="1"/>
</dbReference>
<dbReference type="Pfam" id="PF00155">
    <property type="entry name" value="Aminotran_1_2"/>
    <property type="match status" value="1"/>
</dbReference>
<dbReference type="InterPro" id="IPR004839">
    <property type="entry name" value="Aminotransferase_I/II_large"/>
</dbReference>
<name>A0A2S9QN21_9MICO</name>
<dbReference type="AlphaFoldDB" id="A0A2S9QN21"/>
<keyword evidence="8" id="KW-1185">Reference proteome</keyword>
<dbReference type="SUPFAM" id="SSF53383">
    <property type="entry name" value="PLP-dependent transferases"/>
    <property type="match status" value="1"/>
</dbReference>
<keyword evidence="4 7" id="KW-0808">Transferase</keyword>
<dbReference type="PANTHER" id="PTHR43807:SF20">
    <property type="entry name" value="FI04487P"/>
    <property type="match status" value="1"/>
</dbReference>
<dbReference type="InterPro" id="IPR015424">
    <property type="entry name" value="PyrdxlP-dep_Trfase"/>
</dbReference>
<evidence type="ECO:0000313" key="8">
    <source>
        <dbReference type="Proteomes" id="UP000238650"/>
    </source>
</evidence>
<reference evidence="7 8" key="1">
    <citation type="journal article" date="2017" name="New Microbes New Infect">
        <title>Genome sequence of 'Leucobacter massiliensis' sp. nov. isolated from human pharynx after travel to the 2014 Hajj.</title>
        <authorList>
            <person name="Leangapichart T."/>
            <person name="Gautret P."/>
            <person name="Nguyen T.T."/>
            <person name="Armstrong N."/>
            <person name="Rolain J.M."/>
        </authorList>
    </citation>
    <scope>NUCLEOTIDE SEQUENCE [LARGE SCALE GENOMIC DNA]</scope>
    <source>
        <strain evidence="7 8">122RC15</strain>
    </source>
</reference>
<feature type="domain" description="Aminotransferase class I/classII large" evidence="6">
    <location>
        <begin position="40"/>
        <end position="420"/>
    </location>
</feature>
<dbReference type="GO" id="GO:0016212">
    <property type="term" value="F:kynurenine-oxoglutarate transaminase activity"/>
    <property type="evidence" value="ECO:0007669"/>
    <property type="project" value="TreeGrafter"/>
</dbReference>
<organism evidence="7 8">
    <name type="scientific">Leucobacter massiliensis</name>
    <dbReference type="NCBI Taxonomy" id="1686285"/>
    <lineage>
        <taxon>Bacteria</taxon>
        <taxon>Bacillati</taxon>
        <taxon>Actinomycetota</taxon>
        <taxon>Actinomycetes</taxon>
        <taxon>Micrococcales</taxon>
        <taxon>Microbacteriaceae</taxon>
        <taxon>Leucobacter</taxon>
    </lineage>
</organism>
<comment type="similarity">
    <text evidence="2">Belongs to the class-I pyridoxal-phosphate-dependent aminotransferase family.</text>
</comment>
<evidence type="ECO:0000256" key="4">
    <source>
        <dbReference type="ARBA" id="ARBA00022679"/>
    </source>
</evidence>
<evidence type="ECO:0000313" key="7">
    <source>
        <dbReference type="EMBL" id="PRI10988.1"/>
    </source>
</evidence>
<dbReference type="FunFam" id="3.40.640.10:FF:000024">
    <property type="entry name" value="Kynurenine--oxoglutarate transaminase 3"/>
    <property type="match status" value="1"/>
</dbReference>
<dbReference type="Gene3D" id="3.40.640.10">
    <property type="entry name" value="Type I PLP-dependent aspartate aminotransferase-like (Major domain)"/>
    <property type="match status" value="1"/>
</dbReference>
<accession>A0A2S9QN21</accession>
<evidence type="ECO:0000259" key="6">
    <source>
        <dbReference type="Pfam" id="PF00155"/>
    </source>
</evidence>
<dbReference type="InterPro" id="IPR015422">
    <property type="entry name" value="PyrdxlP-dep_Trfase_small"/>
</dbReference>
<comment type="cofactor">
    <cofactor evidence="1">
        <name>pyridoxal 5'-phosphate</name>
        <dbReference type="ChEBI" id="CHEBI:597326"/>
    </cofactor>
</comment>
<evidence type="ECO:0000256" key="2">
    <source>
        <dbReference type="ARBA" id="ARBA00007441"/>
    </source>
</evidence>
<dbReference type="PANTHER" id="PTHR43807">
    <property type="entry name" value="FI04487P"/>
    <property type="match status" value="1"/>
</dbReference>
<dbReference type="InterPro" id="IPR015421">
    <property type="entry name" value="PyrdxlP-dep_Trfase_major"/>
</dbReference>
<sequence>MTARWRSVSEAAGLIGPGGRARPTIFAEMTALAHETGAANLGQGFPDEDGPSWIREAAERAMRLGANQYPPGRGIPELRAAVAGHQRRHYGIELDPEREVLVTAGATEALTAAILALTGPGDEVVTLEPFYDSHAAAIAMSGATHVTVPLLPGPDGFRLDTEALDTAVGARTRLIVVNTPHNPTGTVLTPAELQRVADAAQRADAIVLTDEVYEHLTFDGARHTPIATLPGMAARTLTVSSAGKTFSFTGWKIGWISGPSELIEAVLAIKQFLTYSGGAPFQPAIARALTEGDRDIAELRDSLSRRRGLLVDGLRDAGFEASAPQGTYFVCADAAPLMGGAGADAAPLMGGAGADAAGLAGGGRDGAAFARELPGRAGVACVPLSAFCRPGSATSETLSSWLRFTFVKDEPTLRTAVERLRSLAA</sequence>
<dbReference type="OrthoDB" id="9763453at2"/>
<keyword evidence="3 7" id="KW-0032">Aminotransferase</keyword>
<dbReference type="GO" id="GO:0030170">
    <property type="term" value="F:pyridoxal phosphate binding"/>
    <property type="evidence" value="ECO:0007669"/>
    <property type="project" value="InterPro"/>
</dbReference>
<dbReference type="RefSeq" id="WP_105805447.1">
    <property type="nucleotide sequence ID" value="NZ_MWZD01000017.1"/>
</dbReference>
<dbReference type="GO" id="GO:0005737">
    <property type="term" value="C:cytoplasm"/>
    <property type="evidence" value="ECO:0007669"/>
    <property type="project" value="TreeGrafter"/>
</dbReference>
<comment type="caution">
    <text evidence="7">The sequence shown here is derived from an EMBL/GenBank/DDBJ whole genome shotgun (WGS) entry which is preliminary data.</text>
</comment>
<dbReference type="InterPro" id="IPR051326">
    <property type="entry name" value="Kynurenine-oxoglutarate_AT"/>
</dbReference>
<dbReference type="Gene3D" id="3.90.1150.10">
    <property type="entry name" value="Aspartate Aminotransferase, domain 1"/>
    <property type="match status" value="1"/>
</dbReference>
<evidence type="ECO:0000256" key="3">
    <source>
        <dbReference type="ARBA" id="ARBA00022576"/>
    </source>
</evidence>